<reference evidence="2" key="1">
    <citation type="journal article" date="2023" name="Mol. Biol. Evol.">
        <title>Third-Generation Sequencing Reveals the Adaptive Role of the Epigenome in Three Deep-Sea Polychaetes.</title>
        <authorList>
            <person name="Perez M."/>
            <person name="Aroh O."/>
            <person name="Sun Y."/>
            <person name="Lan Y."/>
            <person name="Juniper S.K."/>
            <person name="Young C.R."/>
            <person name="Angers B."/>
            <person name="Qian P.Y."/>
        </authorList>
    </citation>
    <scope>NUCLEOTIDE SEQUENCE</scope>
    <source>
        <strain evidence="2">P08H-3</strain>
    </source>
</reference>
<evidence type="ECO:0000313" key="3">
    <source>
        <dbReference type="Proteomes" id="UP001208570"/>
    </source>
</evidence>
<evidence type="ECO:0000256" key="1">
    <source>
        <dbReference type="ARBA" id="ARBA00006781"/>
    </source>
</evidence>
<dbReference type="GO" id="GO:0005634">
    <property type="term" value="C:nucleus"/>
    <property type="evidence" value="ECO:0007669"/>
    <property type="project" value="TreeGrafter"/>
</dbReference>
<proteinExistence type="inferred from homology"/>
<dbReference type="EMBL" id="JAODUP010000678">
    <property type="protein sequence ID" value="KAK2145481.1"/>
    <property type="molecule type" value="Genomic_DNA"/>
</dbReference>
<protein>
    <submittedName>
        <fullName evidence="2">Uncharacterized protein</fullName>
    </submittedName>
</protein>
<comment type="similarity">
    <text evidence="1">Belongs to the BCP1 family.</text>
</comment>
<dbReference type="AlphaFoldDB" id="A0AAD9MVL4"/>
<sequence>MITIFQEIQVEFEARNMEDSDFHGVRKLLAQLYLKANIDLSELTNTLISQNYIGSVIKDLKCVNEIKSMLLEKCSKCVNKDKLATLLGTEKNAVGVIINERFINIPAQISLPSFQSLWKEVERAKLKKMNYNFSHYVIVSKACRLQVKVQGQNDMRSFLNAEEEYFYQAAEFTCEYSVKGERDSVVSGCWDEDDDEMEPIRVVMVINAKQIDGIMDKLKEVYG</sequence>
<dbReference type="PANTHER" id="PTHR13261:SF0">
    <property type="entry name" value="BRCA2 AND CDKN1A-INTERACTING PROTEIN"/>
    <property type="match status" value="1"/>
</dbReference>
<dbReference type="Pfam" id="PF13862">
    <property type="entry name" value="BCCIP"/>
    <property type="match status" value="2"/>
</dbReference>
<name>A0AAD9MVL4_9ANNE</name>
<accession>A0AAD9MVL4</accession>
<keyword evidence="3" id="KW-1185">Reference proteome</keyword>
<dbReference type="InterPro" id="IPR025602">
    <property type="entry name" value="BCP1_family"/>
</dbReference>
<comment type="caution">
    <text evidence="2">The sequence shown here is derived from an EMBL/GenBank/DDBJ whole genome shotgun (WGS) entry which is preliminary data.</text>
</comment>
<organism evidence="2 3">
    <name type="scientific">Paralvinella palmiformis</name>
    <dbReference type="NCBI Taxonomy" id="53620"/>
    <lineage>
        <taxon>Eukaryota</taxon>
        <taxon>Metazoa</taxon>
        <taxon>Spiralia</taxon>
        <taxon>Lophotrochozoa</taxon>
        <taxon>Annelida</taxon>
        <taxon>Polychaeta</taxon>
        <taxon>Sedentaria</taxon>
        <taxon>Canalipalpata</taxon>
        <taxon>Terebellida</taxon>
        <taxon>Terebelliformia</taxon>
        <taxon>Alvinellidae</taxon>
        <taxon>Paralvinella</taxon>
    </lineage>
</organism>
<gene>
    <name evidence="2" type="ORF">LSH36_678g01046</name>
</gene>
<dbReference type="PANTHER" id="PTHR13261">
    <property type="entry name" value="BRCA2 AND CDKN1A INTERACTING PROTEIN"/>
    <property type="match status" value="1"/>
</dbReference>
<evidence type="ECO:0000313" key="2">
    <source>
        <dbReference type="EMBL" id="KAK2145481.1"/>
    </source>
</evidence>
<dbReference type="Proteomes" id="UP001208570">
    <property type="component" value="Unassembled WGS sequence"/>
</dbReference>